<keyword evidence="4" id="KW-1185">Reference proteome</keyword>
<organism evidence="3 4">
    <name type="scientific">Phyllosticta citricarpa</name>
    <dbReference type="NCBI Taxonomy" id="55181"/>
    <lineage>
        <taxon>Eukaryota</taxon>
        <taxon>Fungi</taxon>
        <taxon>Dikarya</taxon>
        <taxon>Ascomycota</taxon>
        <taxon>Pezizomycotina</taxon>
        <taxon>Dothideomycetes</taxon>
        <taxon>Dothideomycetes incertae sedis</taxon>
        <taxon>Botryosphaeriales</taxon>
        <taxon>Phyllostictaceae</taxon>
        <taxon>Phyllosticta</taxon>
    </lineage>
</organism>
<feature type="transmembrane region" description="Helical" evidence="2">
    <location>
        <begin position="182"/>
        <end position="200"/>
    </location>
</feature>
<dbReference type="EMBL" id="JBBPDW010000056">
    <property type="protein sequence ID" value="KAK7531190.1"/>
    <property type="molecule type" value="Genomic_DNA"/>
</dbReference>
<gene>
    <name evidence="3" type="ORF">IWX46DRAFT_585187</name>
</gene>
<evidence type="ECO:0000256" key="1">
    <source>
        <dbReference type="SAM" id="MobiDB-lite"/>
    </source>
</evidence>
<protein>
    <submittedName>
        <fullName evidence="3">Uncharacterized protein</fullName>
    </submittedName>
</protein>
<evidence type="ECO:0000256" key="2">
    <source>
        <dbReference type="SAM" id="Phobius"/>
    </source>
</evidence>
<reference evidence="3 4" key="1">
    <citation type="submission" date="2024-04" db="EMBL/GenBank/DDBJ databases">
        <title>Phyllosticta paracitricarpa is synonymous to the EU quarantine fungus P. citricarpa based on phylogenomic analyses.</title>
        <authorList>
            <consortium name="Lawrence Berkeley National Laboratory"/>
            <person name="Van Ingen-Buijs V.A."/>
            <person name="Van Westerhoven A.C."/>
            <person name="Haridas S."/>
            <person name="Skiadas P."/>
            <person name="Martin F."/>
            <person name="Groenewald J.Z."/>
            <person name="Crous P.W."/>
            <person name="Seidl M.F."/>
        </authorList>
    </citation>
    <scope>NUCLEOTIDE SEQUENCE [LARGE SCALE GENOMIC DNA]</scope>
    <source>
        <strain evidence="3 4">CBS 122670</strain>
    </source>
</reference>
<feature type="region of interest" description="Disordered" evidence="1">
    <location>
        <begin position="29"/>
        <end position="67"/>
    </location>
</feature>
<keyword evidence="2" id="KW-1133">Transmembrane helix</keyword>
<dbReference type="Proteomes" id="UP001365128">
    <property type="component" value="Unassembled WGS sequence"/>
</dbReference>
<accession>A0ABR1L7H7</accession>
<keyword evidence="2" id="KW-0812">Transmembrane</keyword>
<proteinExistence type="predicted"/>
<sequence length="248" mass="26974">MRILISSCTKGMRRHDTTQPVTGPLKELWKSSPGICSGTPSSRRQNLDRETKPSTNGQRGPSSPTVQQSGCLPACLPACLSALQPRRFTQRCFVEATKRLPHMTITSKGTGLTHSLHDYGLFGWASQQEATSIESVTSAEEAKHAQFPDGRDFSAAAAASHGQTSVANHRMKMIDTAMRLPLARWCCTLAMAGMSVVQWVDGWMDGWMDGWLFGVQPASQPGFDSIDLRGPKPESKGATVAQVDVWKA</sequence>
<evidence type="ECO:0000313" key="3">
    <source>
        <dbReference type="EMBL" id="KAK7531190.1"/>
    </source>
</evidence>
<comment type="caution">
    <text evidence="3">The sequence shown here is derived from an EMBL/GenBank/DDBJ whole genome shotgun (WGS) entry which is preliminary data.</text>
</comment>
<name>A0ABR1L7H7_9PEZI</name>
<evidence type="ECO:0000313" key="4">
    <source>
        <dbReference type="Proteomes" id="UP001365128"/>
    </source>
</evidence>
<keyword evidence="2" id="KW-0472">Membrane</keyword>
<feature type="compositionally biased region" description="Polar residues" evidence="1">
    <location>
        <begin position="53"/>
        <end position="67"/>
    </location>
</feature>